<organism evidence="2 3">
    <name type="scientific">Portunus trituberculatus</name>
    <name type="common">Swimming crab</name>
    <name type="synonym">Neptunus trituberculatus</name>
    <dbReference type="NCBI Taxonomy" id="210409"/>
    <lineage>
        <taxon>Eukaryota</taxon>
        <taxon>Metazoa</taxon>
        <taxon>Ecdysozoa</taxon>
        <taxon>Arthropoda</taxon>
        <taxon>Crustacea</taxon>
        <taxon>Multicrustacea</taxon>
        <taxon>Malacostraca</taxon>
        <taxon>Eumalacostraca</taxon>
        <taxon>Eucarida</taxon>
        <taxon>Decapoda</taxon>
        <taxon>Pleocyemata</taxon>
        <taxon>Brachyura</taxon>
        <taxon>Eubrachyura</taxon>
        <taxon>Portunoidea</taxon>
        <taxon>Portunidae</taxon>
        <taxon>Portuninae</taxon>
        <taxon>Portunus</taxon>
    </lineage>
</organism>
<proteinExistence type="predicted"/>
<reference evidence="2 3" key="1">
    <citation type="submission" date="2019-05" db="EMBL/GenBank/DDBJ databases">
        <title>Another draft genome of Portunus trituberculatus and its Hox gene families provides insights of decapod evolution.</title>
        <authorList>
            <person name="Jeong J.-H."/>
            <person name="Song I."/>
            <person name="Kim S."/>
            <person name="Choi T."/>
            <person name="Kim D."/>
            <person name="Ryu S."/>
            <person name="Kim W."/>
        </authorList>
    </citation>
    <scope>NUCLEOTIDE SEQUENCE [LARGE SCALE GENOMIC DNA]</scope>
    <source>
        <tissue evidence="2">Muscle</tissue>
    </source>
</reference>
<feature type="compositionally biased region" description="Low complexity" evidence="1">
    <location>
        <begin position="37"/>
        <end position="52"/>
    </location>
</feature>
<name>A0A5B7ISD5_PORTR</name>
<dbReference type="Proteomes" id="UP000324222">
    <property type="component" value="Unassembled WGS sequence"/>
</dbReference>
<evidence type="ECO:0000313" key="3">
    <source>
        <dbReference type="Proteomes" id="UP000324222"/>
    </source>
</evidence>
<feature type="compositionally biased region" description="Polar residues" evidence="1">
    <location>
        <begin position="122"/>
        <end position="131"/>
    </location>
</feature>
<feature type="region of interest" description="Disordered" evidence="1">
    <location>
        <begin position="37"/>
        <end position="104"/>
    </location>
</feature>
<evidence type="ECO:0000313" key="2">
    <source>
        <dbReference type="EMBL" id="MPC84357.1"/>
    </source>
</evidence>
<dbReference type="EMBL" id="VSRR010065249">
    <property type="protein sequence ID" value="MPC84357.1"/>
    <property type="molecule type" value="Genomic_DNA"/>
</dbReference>
<sequence length="183" mass="19378">MAVVSVLAAKVDNLSATVSGLSNEFAAFKNQEHTVCSGTSTVAPTPSPTSGAQRGQGESDVYQHTLIDTPTKPVKGATQQSQSPSGMAPAFPASKSKSPEADCDKDAAGEWTLVSCKKKRCSSPNPAQTASAKPDQGHLMTASPEPDQQHLMAGIQILTEQMSHLTQEVDGLKTQMQHHHDKW</sequence>
<gene>
    <name evidence="2" type="ORF">E2C01_079095</name>
</gene>
<evidence type="ECO:0000256" key="1">
    <source>
        <dbReference type="SAM" id="MobiDB-lite"/>
    </source>
</evidence>
<keyword evidence="3" id="KW-1185">Reference proteome</keyword>
<feature type="region of interest" description="Disordered" evidence="1">
    <location>
        <begin position="118"/>
        <end position="150"/>
    </location>
</feature>
<dbReference type="AlphaFoldDB" id="A0A5B7ISD5"/>
<accession>A0A5B7ISD5</accession>
<comment type="caution">
    <text evidence="2">The sequence shown here is derived from an EMBL/GenBank/DDBJ whole genome shotgun (WGS) entry which is preliminary data.</text>
</comment>
<protein>
    <submittedName>
        <fullName evidence="2">Uncharacterized protein</fullName>
    </submittedName>
</protein>